<dbReference type="PANTHER" id="PTHR34283:SF1">
    <property type="entry name" value="PROTEIN RESPONSE TO LOW SULFUR 1"/>
    <property type="match status" value="1"/>
</dbReference>
<dbReference type="Pfam" id="PF24980">
    <property type="entry name" value="LSU"/>
    <property type="match status" value="1"/>
</dbReference>
<evidence type="ECO:0000256" key="2">
    <source>
        <dbReference type="SAM" id="MobiDB-lite"/>
    </source>
</evidence>
<feature type="compositionally biased region" description="Low complexity" evidence="2">
    <location>
        <begin position="100"/>
        <end position="115"/>
    </location>
</feature>
<accession>A0A328E0J2</accession>
<evidence type="ECO:0000313" key="4">
    <source>
        <dbReference type="Proteomes" id="UP000249390"/>
    </source>
</evidence>
<keyword evidence="4" id="KW-1185">Reference proteome</keyword>
<dbReference type="GO" id="GO:0098869">
    <property type="term" value="P:cellular oxidant detoxification"/>
    <property type="evidence" value="ECO:0007669"/>
    <property type="project" value="InterPro"/>
</dbReference>
<evidence type="ECO:0000313" key="3">
    <source>
        <dbReference type="EMBL" id="RAL51514.1"/>
    </source>
</evidence>
<name>A0A328E0J2_9ASTE</name>
<dbReference type="PANTHER" id="PTHR34283">
    <property type="entry name" value="PROTEIN RESPONSE TO LOW SULFUR 1"/>
    <property type="match status" value="1"/>
</dbReference>
<evidence type="ECO:0000256" key="1">
    <source>
        <dbReference type="SAM" id="Coils"/>
    </source>
</evidence>
<dbReference type="EMBL" id="NQVE01000050">
    <property type="protein sequence ID" value="RAL51514.1"/>
    <property type="molecule type" value="Genomic_DNA"/>
</dbReference>
<dbReference type="Proteomes" id="UP000249390">
    <property type="component" value="Unassembled WGS sequence"/>
</dbReference>
<comment type="caution">
    <text evidence="3">The sequence shown here is derived from an EMBL/GenBank/DDBJ whole genome shotgun (WGS) entry which is preliminary data.</text>
</comment>
<gene>
    <name evidence="3" type="ORF">DM860_011016</name>
</gene>
<dbReference type="AlphaFoldDB" id="A0A328E0J2"/>
<keyword evidence="1" id="KW-0175">Coiled coil</keyword>
<sequence>MAPILAARRREGAGAEEELRKRYEEMEKELRSSREREEKMRRELERTWERLRVAEEAEERLSSQLGELEAEAVDDARAYRAHITALMNQLTAATNLIRPSSAVSSSVRISSNNHNNCRDSL</sequence>
<organism evidence="3 4">
    <name type="scientific">Cuscuta australis</name>
    <dbReference type="NCBI Taxonomy" id="267555"/>
    <lineage>
        <taxon>Eukaryota</taxon>
        <taxon>Viridiplantae</taxon>
        <taxon>Streptophyta</taxon>
        <taxon>Embryophyta</taxon>
        <taxon>Tracheophyta</taxon>
        <taxon>Spermatophyta</taxon>
        <taxon>Magnoliopsida</taxon>
        <taxon>eudicotyledons</taxon>
        <taxon>Gunneridae</taxon>
        <taxon>Pentapetalae</taxon>
        <taxon>asterids</taxon>
        <taxon>lamiids</taxon>
        <taxon>Solanales</taxon>
        <taxon>Convolvulaceae</taxon>
        <taxon>Cuscuteae</taxon>
        <taxon>Cuscuta</taxon>
        <taxon>Cuscuta subgen. Grammica</taxon>
        <taxon>Cuscuta sect. Cleistogrammica</taxon>
    </lineage>
</organism>
<dbReference type="InterPro" id="IPR039282">
    <property type="entry name" value="LSU"/>
</dbReference>
<reference evidence="3 4" key="1">
    <citation type="submission" date="2018-06" db="EMBL/GenBank/DDBJ databases">
        <title>The Genome of Cuscuta australis (Dodder) Provides Insight into the Evolution of Plant Parasitism.</title>
        <authorList>
            <person name="Liu H."/>
        </authorList>
    </citation>
    <scope>NUCLEOTIDE SEQUENCE [LARGE SCALE GENOMIC DNA]</scope>
    <source>
        <strain evidence="4">cv. Yunnan</strain>
        <tissue evidence="3">Vines</tissue>
    </source>
</reference>
<protein>
    <submittedName>
        <fullName evidence="3">Uncharacterized protein</fullName>
    </submittedName>
</protein>
<feature type="coiled-coil region" evidence="1">
    <location>
        <begin position="16"/>
        <end position="71"/>
    </location>
</feature>
<feature type="region of interest" description="Disordered" evidence="2">
    <location>
        <begin position="100"/>
        <end position="121"/>
    </location>
</feature>
<proteinExistence type="predicted"/>